<dbReference type="AlphaFoldDB" id="A0A7S3CI79"/>
<gene>
    <name evidence="2" type="ORF">SRAS04492_LOCUS861</name>
</gene>
<feature type="transmembrane region" description="Helical" evidence="1">
    <location>
        <begin position="74"/>
        <end position="96"/>
    </location>
</feature>
<dbReference type="EMBL" id="HBIA01001590">
    <property type="protein sequence ID" value="CAE0229077.1"/>
    <property type="molecule type" value="Transcribed_RNA"/>
</dbReference>
<organism evidence="2">
    <name type="scientific">Strombidium rassoulzadegani</name>
    <dbReference type="NCBI Taxonomy" id="1082188"/>
    <lineage>
        <taxon>Eukaryota</taxon>
        <taxon>Sar</taxon>
        <taxon>Alveolata</taxon>
        <taxon>Ciliophora</taxon>
        <taxon>Intramacronucleata</taxon>
        <taxon>Spirotrichea</taxon>
        <taxon>Oligotrichia</taxon>
        <taxon>Strombidiidae</taxon>
        <taxon>Strombidium</taxon>
    </lineage>
</organism>
<sequence>MLGANYLPESQFRNLSSDPINQYFNLIFQGVDSAMLFYYVSVNSYIWIRSAMLWCIVPKAIVGYAFFQLHPDKLAMIFTSYMGSSISTLVISVMYWEIMMAAQFKVEEVLPHLEEYTVADYFTAVNLDLAFILRSLRLNFAQWRLSRGRKQGSKDKAQVKKED</sequence>
<reference evidence="2" key="1">
    <citation type="submission" date="2021-01" db="EMBL/GenBank/DDBJ databases">
        <authorList>
            <person name="Corre E."/>
            <person name="Pelletier E."/>
            <person name="Niang G."/>
            <person name="Scheremetjew M."/>
            <person name="Finn R."/>
            <person name="Kale V."/>
            <person name="Holt S."/>
            <person name="Cochrane G."/>
            <person name="Meng A."/>
            <person name="Brown T."/>
            <person name="Cohen L."/>
        </authorList>
    </citation>
    <scope>NUCLEOTIDE SEQUENCE</scope>
    <source>
        <strain evidence="2">Ras09</strain>
    </source>
</reference>
<keyword evidence="1" id="KW-1133">Transmembrane helix</keyword>
<evidence type="ECO:0000313" key="2">
    <source>
        <dbReference type="EMBL" id="CAE0229077.1"/>
    </source>
</evidence>
<keyword evidence="1" id="KW-0472">Membrane</keyword>
<accession>A0A7S3CI79</accession>
<feature type="transmembrane region" description="Helical" evidence="1">
    <location>
        <begin position="46"/>
        <end position="67"/>
    </location>
</feature>
<keyword evidence="1" id="KW-0812">Transmembrane</keyword>
<evidence type="ECO:0000256" key="1">
    <source>
        <dbReference type="SAM" id="Phobius"/>
    </source>
</evidence>
<proteinExistence type="predicted"/>
<protein>
    <submittedName>
        <fullName evidence="2">Uncharacterized protein</fullName>
    </submittedName>
</protein>
<name>A0A7S3CI79_9SPIT</name>